<accession>A0A8J7U6A2</accession>
<sequence length="112" mass="12086">MDYIFAGLEVSPFGRAGKGLVLADDFVKHGDDAIEHSNKVIDLVFNPQTGRYEFPTSSSFSLSSGIGDAAAPLRIDPGPPNSNMSPNLSLPITSEKLAPNVEQKTHSHTYRE</sequence>
<dbReference type="EMBL" id="JAFREP010000026">
    <property type="protein sequence ID" value="MBO1321704.1"/>
    <property type="molecule type" value="Genomic_DNA"/>
</dbReference>
<comment type="caution">
    <text evidence="2">The sequence shown here is derived from an EMBL/GenBank/DDBJ whole genome shotgun (WGS) entry which is preliminary data.</text>
</comment>
<organism evidence="2 3">
    <name type="scientific">Acanthopleuribacter pedis</name>
    <dbReference type="NCBI Taxonomy" id="442870"/>
    <lineage>
        <taxon>Bacteria</taxon>
        <taxon>Pseudomonadati</taxon>
        <taxon>Acidobacteriota</taxon>
        <taxon>Holophagae</taxon>
        <taxon>Acanthopleuribacterales</taxon>
        <taxon>Acanthopleuribacteraceae</taxon>
        <taxon>Acanthopleuribacter</taxon>
    </lineage>
</organism>
<feature type="region of interest" description="Disordered" evidence="1">
    <location>
        <begin position="71"/>
        <end position="112"/>
    </location>
</feature>
<gene>
    <name evidence="2" type="ORF">J3U88_24710</name>
</gene>
<evidence type="ECO:0000256" key="1">
    <source>
        <dbReference type="SAM" id="MobiDB-lite"/>
    </source>
</evidence>
<dbReference type="AlphaFoldDB" id="A0A8J7U6A2"/>
<feature type="compositionally biased region" description="Basic and acidic residues" evidence="1">
    <location>
        <begin position="103"/>
        <end position="112"/>
    </location>
</feature>
<name>A0A8J7U6A2_9BACT</name>
<dbReference type="Proteomes" id="UP000664417">
    <property type="component" value="Unassembled WGS sequence"/>
</dbReference>
<reference evidence="2" key="1">
    <citation type="submission" date="2021-03" db="EMBL/GenBank/DDBJ databases">
        <authorList>
            <person name="Wang G."/>
        </authorList>
    </citation>
    <scope>NUCLEOTIDE SEQUENCE</scope>
    <source>
        <strain evidence="2">KCTC 12899</strain>
    </source>
</reference>
<evidence type="ECO:0000313" key="3">
    <source>
        <dbReference type="Proteomes" id="UP000664417"/>
    </source>
</evidence>
<evidence type="ECO:0000313" key="2">
    <source>
        <dbReference type="EMBL" id="MBO1321704.1"/>
    </source>
</evidence>
<dbReference type="RefSeq" id="WP_207861677.1">
    <property type="nucleotide sequence ID" value="NZ_JAFREP010000026.1"/>
</dbReference>
<protein>
    <submittedName>
        <fullName evidence="2">Uncharacterized protein</fullName>
    </submittedName>
</protein>
<feature type="compositionally biased region" description="Polar residues" evidence="1">
    <location>
        <begin position="81"/>
        <end position="92"/>
    </location>
</feature>
<keyword evidence="3" id="KW-1185">Reference proteome</keyword>
<proteinExistence type="predicted"/>